<dbReference type="Proteomes" id="UP001174909">
    <property type="component" value="Unassembled WGS sequence"/>
</dbReference>
<evidence type="ECO:0000256" key="2">
    <source>
        <dbReference type="SAM" id="SignalP"/>
    </source>
</evidence>
<name>A0AA35WCF5_GEOBA</name>
<comment type="caution">
    <text evidence="3">The sequence shown here is derived from an EMBL/GenBank/DDBJ whole genome shotgun (WGS) entry which is preliminary data.</text>
</comment>
<accession>A0AA35WCF5</accession>
<keyword evidence="4" id="KW-1185">Reference proteome</keyword>
<dbReference type="GO" id="GO:0005783">
    <property type="term" value="C:endoplasmic reticulum"/>
    <property type="evidence" value="ECO:0007669"/>
    <property type="project" value="TreeGrafter"/>
</dbReference>
<keyword evidence="1" id="KW-0812">Transmembrane</keyword>
<organism evidence="3 4">
    <name type="scientific">Geodia barretti</name>
    <name type="common">Barrett's horny sponge</name>
    <dbReference type="NCBI Taxonomy" id="519541"/>
    <lineage>
        <taxon>Eukaryota</taxon>
        <taxon>Metazoa</taxon>
        <taxon>Porifera</taxon>
        <taxon>Demospongiae</taxon>
        <taxon>Heteroscleromorpha</taxon>
        <taxon>Tetractinellida</taxon>
        <taxon>Astrophorina</taxon>
        <taxon>Geodiidae</taxon>
        <taxon>Geodia</taxon>
    </lineage>
</organism>
<proteinExistence type="predicted"/>
<evidence type="ECO:0000313" key="4">
    <source>
        <dbReference type="Proteomes" id="UP001174909"/>
    </source>
</evidence>
<reference evidence="3" key="1">
    <citation type="submission" date="2023-03" db="EMBL/GenBank/DDBJ databases">
        <authorList>
            <person name="Steffen K."/>
            <person name="Cardenas P."/>
        </authorList>
    </citation>
    <scope>NUCLEOTIDE SEQUENCE</scope>
</reference>
<evidence type="ECO:0000256" key="1">
    <source>
        <dbReference type="SAM" id="Phobius"/>
    </source>
</evidence>
<dbReference type="PANTHER" id="PTHR12861">
    <property type="entry name" value="TRANSLOCON-ASSOCIATED PROTEIN, BETA SUBUNIT PRECURSOR TRAP-BETA SIGNAL SEQUENCE RECEPTOR BETA SUBUNIT"/>
    <property type="match status" value="1"/>
</dbReference>
<feature type="chain" id="PRO_5041296871" evidence="2">
    <location>
        <begin position="21"/>
        <end position="184"/>
    </location>
</feature>
<feature type="signal peptide" evidence="2">
    <location>
        <begin position="1"/>
        <end position="20"/>
    </location>
</feature>
<dbReference type="Pfam" id="PF05753">
    <property type="entry name" value="TRAP_beta"/>
    <property type="match status" value="1"/>
</dbReference>
<keyword evidence="1" id="KW-0472">Membrane</keyword>
<dbReference type="EMBL" id="CASHTH010001439">
    <property type="protein sequence ID" value="CAI8015384.1"/>
    <property type="molecule type" value="Genomic_DNA"/>
</dbReference>
<gene>
    <name evidence="3" type="ORF">GBAR_LOCUS9526</name>
</gene>
<evidence type="ECO:0000313" key="3">
    <source>
        <dbReference type="EMBL" id="CAI8015384.1"/>
    </source>
</evidence>
<keyword evidence="2" id="KW-0732">Signal</keyword>
<dbReference type="AlphaFoldDB" id="A0AA35WCF5"/>
<protein>
    <submittedName>
        <fullName evidence="3">Translocon-associated protein subunit beta</fullName>
    </submittedName>
</protein>
<dbReference type="PANTHER" id="PTHR12861:SF3">
    <property type="entry name" value="TRANSLOCON-ASSOCIATED PROTEIN SUBUNIT BETA"/>
    <property type="match status" value="1"/>
</dbReference>
<keyword evidence="1" id="KW-1133">Transmembrane helix</keyword>
<feature type="transmembrane region" description="Helical" evidence="1">
    <location>
        <begin position="150"/>
        <end position="169"/>
    </location>
</feature>
<sequence>MLKVLAFCLVVGLCLPLGHGGANLIASKTILNEHMVEGKDLTIKYSIYNVGTSAAVNVLLEDSSFPEEHFVIEQGLLTTTWDRIQSSSNVSHVVVVLPREAGAYNISWARLTYTSDESKGMTGFTSAPGPVLVLPFAEFSRKYEGHLMEWLAFFTMSAPTILLPFMLWYRSYSKYENMMAKKQH</sequence>